<dbReference type="Pfam" id="PF20249">
    <property type="entry name" value="VasX_N"/>
    <property type="match status" value="1"/>
</dbReference>
<protein>
    <recommendedName>
        <fullName evidence="2">Toxin VasX N-terminal region domain-containing protein</fullName>
    </recommendedName>
</protein>
<comment type="caution">
    <text evidence="3">The sequence shown here is derived from an EMBL/GenBank/DDBJ whole genome shotgun (WGS) entry which is preliminary data.</text>
</comment>
<dbReference type="InterPro" id="IPR046864">
    <property type="entry name" value="VasX_N"/>
</dbReference>
<gene>
    <name evidence="3" type="ORF">BKG93_10525</name>
</gene>
<feature type="transmembrane region" description="Helical" evidence="1">
    <location>
        <begin position="92"/>
        <end position="110"/>
    </location>
</feature>
<evidence type="ECO:0000256" key="1">
    <source>
        <dbReference type="SAM" id="Phobius"/>
    </source>
</evidence>
<evidence type="ECO:0000313" key="3">
    <source>
        <dbReference type="EMBL" id="OOF83194.1"/>
    </source>
</evidence>
<keyword evidence="1" id="KW-1133">Transmembrane helix</keyword>
<dbReference type="RefSeq" id="WP_256856106.1">
    <property type="nucleotide sequence ID" value="NZ_MLAH01000071.1"/>
</dbReference>
<accession>A0A1V3KZT6</accession>
<proteinExistence type="predicted"/>
<dbReference type="Proteomes" id="UP000189549">
    <property type="component" value="Unassembled WGS sequence"/>
</dbReference>
<sequence>MENSKKESSTPRKDLKLLKEEAKKLSITNNKCEQPFIPIYPVRYALSGDYLDSAQASLKNNGLETTSNIADIPRPDSMRRGRIHQLQQLRQGYVYIYCLYLLFISIPLRLTKPLQQIKIINGWYFVMSPTLTI</sequence>
<dbReference type="EMBL" id="MLAH01000071">
    <property type="protein sequence ID" value="OOF83194.1"/>
    <property type="molecule type" value="Genomic_DNA"/>
</dbReference>
<name>A0A1V3KZT6_9PAST</name>
<organism evidence="3 4">
    <name type="scientific">Rodentibacter ratti</name>
    <dbReference type="NCBI Taxonomy" id="1906745"/>
    <lineage>
        <taxon>Bacteria</taxon>
        <taxon>Pseudomonadati</taxon>
        <taxon>Pseudomonadota</taxon>
        <taxon>Gammaproteobacteria</taxon>
        <taxon>Pasteurellales</taxon>
        <taxon>Pasteurellaceae</taxon>
        <taxon>Rodentibacter</taxon>
    </lineage>
</organism>
<feature type="domain" description="Toxin VasX N-terminal region" evidence="2">
    <location>
        <begin position="32"/>
        <end position="97"/>
    </location>
</feature>
<keyword evidence="1" id="KW-0472">Membrane</keyword>
<keyword evidence="1" id="KW-0812">Transmembrane</keyword>
<evidence type="ECO:0000313" key="4">
    <source>
        <dbReference type="Proteomes" id="UP000189549"/>
    </source>
</evidence>
<dbReference type="AlphaFoldDB" id="A0A1V3KZT6"/>
<evidence type="ECO:0000259" key="2">
    <source>
        <dbReference type="Pfam" id="PF20249"/>
    </source>
</evidence>
<reference evidence="3 4" key="1">
    <citation type="submission" date="2016-10" db="EMBL/GenBank/DDBJ databases">
        <title>Rodentibacter gen. nov. and new species.</title>
        <authorList>
            <person name="Christensen H."/>
        </authorList>
    </citation>
    <scope>NUCLEOTIDE SEQUENCE [LARGE SCALE GENOMIC DNA]</scope>
    <source>
        <strain evidence="3 4">Ppn157</strain>
    </source>
</reference>